<evidence type="ECO:0000313" key="8">
    <source>
        <dbReference type="Proteomes" id="UP000240322"/>
    </source>
</evidence>
<dbReference type="InterPro" id="IPR001279">
    <property type="entry name" value="Metallo-B-lactamas"/>
</dbReference>
<evidence type="ECO:0000256" key="3">
    <source>
        <dbReference type="ARBA" id="ARBA00022723"/>
    </source>
</evidence>
<dbReference type="InterPro" id="IPR051682">
    <property type="entry name" value="Mito_Persulfide_Diox"/>
</dbReference>
<evidence type="ECO:0000256" key="2">
    <source>
        <dbReference type="ARBA" id="ARBA00006759"/>
    </source>
</evidence>
<keyword evidence="3" id="KW-0479">Metal-binding</keyword>
<dbReference type="InterPro" id="IPR036866">
    <property type="entry name" value="RibonucZ/Hydroxyglut_hydro"/>
</dbReference>
<gene>
    <name evidence="7" type="ORF">B9Q03_02315</name>
</gene>
<dbReference type="EMBL" id="NEXE01000011">
    <property type="protein sequence ID" value="PSN92060.1"/>
    <property type="molecule type" value="Genomic_DNA"/>
</dbReference>
<dbReference type="GO" id="GO:0006749">
    <property type="term" value="P:glutathione metabolic process"/>
    <property type="evidence" value="ECO:0007669"/>
    <property type="project" value="TreeGrafter"/>
</dbReference>
<dbReference type="GO" id="GO:0046872">
    <property type="term" value="F:metal ion binding"/>
    <property type="evidence" value="ECO:0007669"/>
    <property type="project" value="UniProtKB-KW"/>
</dbReference>
<reference evidence="7 8" key="1">
    <citation type="submission" date="2017-04" db="EMBL/GenBank/DDBJ databases">
        <title>Novel microbial lineages endemic to geothermal iron-oxide mats fill important gaps in the evolutionary history of Archaea.</title>
        <authorList>
            <person name="Jay Z.J."/>
            <person name="Beam J.P."/>
            <person name="Dlakic M."/>
            <person name="Rusch D.B."/>
            <person name="Kozubal M.A."/>
            <person name="Inskeep W.P."/>
        </authorList>
    </citation>
    <scope>NUCLEOTIDE SEQUENCE [LARGE SCALE GENOMIC DNA]</scope>
    <source>
        <strain evidence="7">OSP_D</strain>
    </source>
</reference>
<dbReference type="Gene3D" id="3.60.15.10">
    <property type="entry name" value="Ribonuclease Z/Hydroxyacylglutathione hydrolase-like"/>
    <property type="match status" value="1"/>
</dbReference>
<dbReference type="AlphaFoldDB" id="A0A2R6B0A1"/>
<keyword evidence="5" id="KW-0862">Zinc</keyword>
<evidence type="ECO:0000256" key="1">
    <source>
        <dbReference type="ARBA" id="ARBA00001947"/>
    </source>
</evidence>
<feature type="domain" description="Metallo-beta-lactamase" evidence="6">
    <location>
        <begin position="12"/>
        <end position="168"/>
    </location>
</feature>
<evidence type="ECO:0000313" key="7">
    <source>
        <dbReference type="EMBL" id="PSN92060.1"/>
    </source>
</evidence>
<dbReference type="Proteomes" id="UP000240322">
    <property type="component" value="Unassembled WGS sequence"/>
</dbReference>
<name>A0A2R6B0A1_9ARCH</name>
<protein>
    <recommendedName>
        <fullName evidence="6">Metallo-beta-lactamase domain-containing protein</fullName>
    </recommendedName>
</protein>
<comment type="caution">
    <text evidence="7">The sequence shown here is derived from an EMBL/GenBank/DDBJ whole genome shotgun (WGS) entry which is preliminary data.</text>
</comment>
<evidence type="ECO:0000256" key="4">
    <source>
        <dbReference type="ARBA" id="ARBA00022801"/>
    </source>
</evidence>
<comment type="similarity">
    <text evidence="2">Belongs to the metallo-beta-lactamase superfamily. Glyoxalase II family.</text>
</comment>
<dbReference type="InterPro" id="IPR035680">
    <property type="entry name" value="Clx_II_MBL"/>
</dbReference>
<dbReference type="GO" id="GO:0016787">
    <property type="term" value="F:hydrolase activity"/>
    <property type="evidence" value="ECO:0007669"/>
    <property type="project" value="UniProtKB-KW"/>
</dbReference>
<dbReference type="GO" id="GO:0050313">
    <property type="term" value="F:sulfur dioxygenase activity"/>
    <property type="evidence" value="ECO:0007669"/>
    <property type="project" value="TreeGrafter"/>
</dbReference>
<dbReference type="CDD" id="cd07723">
    <property type="entry name" value="hydroxyacylglutathione_hydrolase_MBL-fold"/>
    <property type="match status" value="1"/>
</dbReference>
<dbReference type="PANTHER" id="PTHR43084:SF1">
    <property type="entry name" value="PERSULFIDE DIOXYGENASE ETHE1, MITOCHONDRIAL"/>
    <property type="match status" value="1"/>
</dbReference>
<sequence length="203" mass="22493">MRVEQLLVGHMLNFSYILWSEERAAFVVDTSFGARVIYAKLRELNLKLKYILSTHHHFDHNMGNEELASLTGALVVAHRASPIKKDVEVVDGDTLEAPGLSVKVLHTPGHTPDSVCYLSAGCVFTGDTLFVGECGRVDLPGGSAEQMYHTLFEKLGSLPDDTVVYPGHNYGATPHSTIGYEKRNNYVLKPRSLQEFLEFMATP</sequence>
<dbReference type="SUPFAM" id="SSF56281">
    <property type="entry name" value="Metallo-hydrolase/oxidoreductase"/>
    <property type="match status" value="1"/>
</dbReference>
<comment type="cofactor">
    <cofactor evidence="1">
        <name>Zn(2+)</name>
        <dbReference type="ChEBI" id="CHEBI:29105"/>
    </cofactor>
</comment>
<dbReference type="SMART" id="SM00849">
    <property type="entry name" value="Lactamase_B"/>
    <property type="match status" value="1"/>
</dbReference>
<accession>A0A2R6B0A1</accession>
<dbReference type="Pfam" id="PF00753">
    <property type="entry name" value="Lactamase_B"/>
    <property type="match status" value="1"/>
</dbReference>
<dbReference type="GO" id="GO:0070813">
    <property type="term" value="P:hydrogen sulfide metabolic process"/>
    <property type="evidence" value="ECO:0007669"/>
    <property type="project" value="TreeGrafter"/>
</dbReference>
<evidence type="ECO:0000256" key="5">
    <source>
        <dbReference type="ARBA" id="ARBA00022833"/>
    </source>
</evidence>
<proteinExistence type="inferred from homology"/>
<dbReference type="PANTHER" id="PTHR43084">
    <property type="entry name" value="PERSULFIDE DIOXYGENASE ETHE1"/>
    <property type="match status" value="1"/>
</dbReference>
<keyword evidence="4" id="KW-0378">Hydrolase</keyword>
<evidence type="ECO:0000259" key="6">
    <source>
        <dbReference type="SMART" id="SM00849"/>
    </source>
</evidence>
<organism evidence="7 8">
    <name type="scientific">Candidatus Marsarchaeota G2 archaeon OSP_D</name>
    <dbReference type="NCBI Taxonomy" id="1978157"/>
    <lineage>
        <taxon>Archaea</taxon>
        <taxon>Candidatus Marsarchaeota</taxon>
        <taxon>Candidatus Marsarchaeota group 2</taxon>
    </lineage>
</organism>